<dbReference type="Gene3D" id="3.40.50.880">
    <property type="match status" value="1"/>
</dbReference>
<organism evidence="13">
    <name type="scientific">Pyricularia oryzae (strain Y34)</name>
    <name type="common">Rice blast fungus</name>
    <name type="synonym">Magnaporthe oryzae</name>
    <dbReference type="NCBI Taxonomy" id="1143189"/>
    <lineage>
        <taxon>Eukaryota</taxon>
        <taxon>Fungi</taxon>
        <taxon>Dikarya</taxon>
        <taxon>Ascomycota</taxon>
        <taxon>Pezizomycotina</taxon>
        <taxon>Sordariomycetes</taxon>
        <taxon>Sordariomycetidae</taxon>
        <taxon>Magnaporthales</taxon>
        <taxon>Pyriculariaceae</taxon>
        <taxon>Pyricularia</taxon>
    </lineage>
</organism>
<dbReference type="PRINTS" id="PR02011">
    <property type="entry name" value="RCMTNCL1"/>
</dbReference>
<evidence type="ECO:0000256" key="6">
    <source>
        <dbReference type="ARBA" id="ARBA00022691"/>
    </source>
</evidence>
<proteinExistence type="inferred from homology"/>
<dbReference type="InterPro" id="IPR001678">
    <property type="entry name" value="MeTrfase_RsmB-F_NOP2_dom"/>
</dbReference>
<feature type="region of interest" description="Disordered" evidence="11">
    <location>
        <begin position="1055"/>
        <end position="1114"/>
    </location>
</feature>
<feature type="compositionally biased region" description="Basic and acidic residues" evidence="11">
    <location>
        <begin position="1096"/>
        <end position="1108"/>
    </location>
</feature>
<dbReference type="InterPro" id="IPR057286">
    <property type="entry name" value="PUA_NSUN2"/>
</dbReference>
<dbReference type="AlphaFoldDB" id="A0AA97P105"/>
<feature type="compositionally biased region" description="Polar residues" evidence="11">
    <location>
        <begin position="815"/>
        <end position="835"/>
    </location>
</feature>
<feature type="compositionally biased region" description="Polar residues" evidence="11">
    <location>
        <begin position="735"/>
        <end position="748"/>
    </location>
</feature>
<dbReference type="GO" id="GO:0030488">
    <property type="term" value="P:tRNA methylation"/>
    <property type="evidence" value="ECO:0007669"/>
    <property type="project" value="UniProtKB-ARBA"/>
</dbReference>
<feature type="active site" description="Nucleophile" evidence="10">
    <location>
        <position position="606"/>
    </location>
</feature>
<feature type="compositionally biased region" description="Acidic residues" evidence="11">
    <location>
        <begin position="1081"/>
        <end position="1095"/>
    </location>
</feature>
<evidence type="ECO:0000259" key="12">
    <source>
        <dbReference type="PROSITE" id="PS51686"/>
    </source>
</evidence>
<sequence length="1114" mass="123237">MSTVTRFADLDRSLHVGVVLMGGVTELLDVAVIDMISGLDKQFIKTIPGVPEELRAQAIDVVFHWVSEAGPATPSRLNCGITLVPTDSFEDCPHLDIVVMGAHLAGYVPTATELAFVRRTYETCSAFIAICGGVQVPLMAGLLDGKKATGPRFLLDMFRQQAPATEWLEKRWVRDGKMWTSGALLNGLDLMHAFAHEHWGNVSGDEESLVGFSCKITAWPNRDIDYKDVPIDPNMLSGVCAPKTRRFGGDGGALRLGGAYSKRGGGPNGHFDGRRRHDTATNNRYNYANLPKENEKLQKFYDELLQLPEEERAEFWTAYQRELPNSFRFCGSKGHASEVMKLMETRYIPEITEIAYEGQPVDPPKAVPWYPDLLAWWMTTPKNVVRKFPPFAKFQKFLVSETSVGNISRQEVVSMIPPLVLDVKPGMTVLDMCAAPGSKASQLLEMIHVGEEARISNFMKNFSGDQSADTAPTVEDGADLEVDAGDDGRATGMLIANDAEYKRCHMLVHQLKRLSSPNLIVTNHDATLYPSIRIPSSDPNTNAYLKFDRILADVPCSGDGTLRKNVNLWREWVPGSALGLHLTQTRILVRALQMLKVGGKMVYSTCSMNPVENESVINAAIDRCGGLNNVDILDSSDKLPGLKRRPGMKTWKVMDKSGRVWNNWEEVEGQLEVKDGKSLTGKLSKTMFPSGTDLPLERCMRIYPHLQDTGGFFIVVLQKKAEFKAKPETDLAGTTPANGETTASTPNVTEGKRPREDEDIEGQAASKKPKTEASEQPAASEDVNMIDQPKEESTAPAETNVAETVQQEEPEAKETATSSESQVSKPVPNQNTPVNQGKKKKEGPYEEPFKYLPADHSVIKSVKDFYKFSDRFPLDRFMVRNAMGEPAKAIYYTSELVRDILVANEGRGVRFVHGGVKMFMKQDAPSAEVCGWRIQSEGMRILHGYVGPERIIYLNKKETLRKLLIEMFPKLADGGWKSLGEVGEAALKIGLGCCVLRIEPGPEDQDMERMALPLWKSFHSVNLMLPKEDRSAMLLRIFNETAVLLNLGLSKDKAEAGKEEEGDAATNDENSEVKEESVVADVEEESKEEAQDTEEGGAKLETAEEPIKAESSNA</sequence>
<accession>A0AA97P105</accession>
<evidence type="ECO:0000256" key="5">
    <source>
        <dbReference type="ARBA" id="ARBA00022679"/>
    </source>
</evidence>
<feature type="binding site" evidence="10">
    <location>
        <position position="498"/>
    </location>
    <ligand>
        <name>S-adenosyl-L-methionine</name>
        <dbReference type="ChEBI" id="CHEBI:59789"/>
    </ligand>
</feature>
<keyword evidence="5 10" id="KW-0808">Transferase</keyword>
<protein>
    <submittedName>
        <fullName evidence="13">tRNA (Cytosine-5-)-methyltransferase NCL1</fullName>
    </submittedName>
</protein>
<comment type="subcellular location">
    <subcellularLocation>
        <location evidence="1">Nucleus</location>
    </subcellularLocation>
</comment>
<dbReference type="GO" id="GO:0000049">
    <property type="term" value="F:tRNA binding"/>
    <property type="evidence" value="ECO:0007669"/>
    <property type="project" value="UniProtKB-KW"/>
</dbReference>
<evidence type="ECO:0000256" key="9">
    <source>
        <dbReference type="ARBA" id="ARBA00023242"/>
    </source>
</evidence>
<dbReference type="Pfam" id="PF25378">
    <property type="entry name" value="PUA_NSUN2"/>
    <property type="match status" value="1"/>
</dbReference>
<dbReference type="Pfam" id="PF01965">
    <property type="entry name" value="DJ-1_PfpI"/>
    <property type="match status" value="1"/>
</dbReference>
<dbReference type="InterPro" id="IPR029062">
    <property type="entry name" value="Class_I_gatase-like"/>
</dbReference>
<dbReference type="PRINTS" id="PR02008">
    <property type="entry name" value="RCMTFAMILY"/>
</dbReference>
<keyword evidence="4 10" id="KW-0489">Methyltransferase</keyword>
<evidence type="ECO:0000313" key="13">
    <source>
        <dbReference type="EMBL" id="ELQ40016.1"/>
    </source>
</evidence>
<name>A0AA97P105_PYRO3</name>
<feature type="binding site" evidence="10">
    <location>
        <position position="553"/>
    </location>
    <ligand>
        <name>S-adenosyl-L-methionine</name>
        <dbReference type="ChEBI" id="CHEBI:59789"/>
    </ligand>
</feature>
<reference evidence="13" key="1">
    <citation type="journal article" date="2012" name="PLoS Genet.">
        <title>Comparative analysis of the genomes of two field isolates of the rice blast fungus Magnaporthe oryzae.</title>
        <authorList>
            <person name="Xue M."/>
            <person name="Yang J."/>
            <person name="Li Z."/>
            <person name="Hu S."/>
            <person name="Yao N."/>
            <person name="Dean R.A."/>
            <person name="Zhao W."/>
            <person name="Shen M."/>
            <person name="Zhang H."/>
            <person name="Li C."/>
            <person name="Liu L."/>
            <person name="Cao L."/>
            <person name="Xu X."/>
            <person name="Xing Y."/>
            <person name="Hsiang T."/>
            <person name="Zhang Z."/>
            <person name="Xu J.R."/>
            <person name="Peng Y.L."/>
        </authorList>
    </citation>
    <scope>NUCLEOTIDE SEQUENCE</scope>
    <source>
        <strain evidence="13">Y34</strain>
    </source>
</reference>
<evidence type="ECO:0000256" key="3">
    <source>
        <dbReference type="ARBA" id="ARBA00022555"/>
    </source>
</evidence>
<dbReference type="InterPro" id="IPR057285">
    <property type="entry name" value="Pre-PUA_NSUN2"/>
</dbReference>
<evidence type="ECO:0000256" key="8">
    <source>
        <dbReference type="ARBA" id="ARBA00022884"/>
    </source>
</evidence>
<dbReference type="Gene3D" id="3.40.50.150">
    <property type="entry name" value="Vaccinia Virus protein VP39"/>
    <property type="match status" value="1"/>
</dbReference>
<dbReference type="InterPro" id="IPR029063">
    <property type="entry name" value="SAM-dependent_MTases_sf"/>
</dbReference>
<evidence type="ECO:0000256" key="10">
    <source>
        <dbReference type="PROSITE-ProRule" id="PRU01023"/>
    </source>
</evidence>
<evidence type="ECO:0000256" key="2">
    <source>
        <dbReference type="ARBA" id="ARBA00007494"/>
    </source>
</evidence>
<dbReference type="InterPro" id="IPR049560">
    <property type="entry name" value="MeTrfase_RsmB-F_NOP2_cat"/>
</dbReference>
<dbReference type="GO" id="GO:0005634">
    <property type="term" value="C:nucleus"/>
    <property type="evidence" value="ECO:0007669"/>
    <property type="project" value="UniProtKB-SubCell"/>
</dbReference>
<dbReference type="InterPro" id="IPR023270">
    <property type="entry name" value="RCMT_NCL1"/>
</dbReference>
<evidence type="ECO:0000256" key="11">
    <source>
        <dbReference type="SAM" id="MobiDB-lite"/>
    </source>
</evidence>
<dbReference type="SUPFAM" id="SSF53335">
    <property type="entry name" value="S-adenosyl-L-methionine-dependent methyltransferases"/>
    <property type="match status" value="1"/>
</dbReference>
<dbReference type="PANTHER" id="PTHR22808">
    <property type="entry name" value="NCL1 YEAST -RELATED NOL1/NOP2/FMU SUN DOMAIN-CONTAINING"/>
    <property type="match status" value="1"/>
</dbReference>
<keyword evidence="7" id="KW-0819">tRNA processing</keyword>
<keyword evidence="8 10" id="KW-0694">RNA-binding</keyword>
<dbReference type="EMBL" id="JH793434">
    <property type="protein sequence ID" value="ELQ40016.1"/>
    <property type="molecule type" value="Genomic_DNA"/>
</dbReference>
<dbReference type="Pfam" id="PF01189">
    <property type="entry name" value="Methyltr_RsmB-F"/>
    <property type="match status" value="1"/>
</dbReference>
<dbReference type="GO" id="GO:0016428">
    <property type="term" value="F:tRNA (cytidine-5-)-methyltransferase activity"/>
    <property type="evidence" value="ECO:0007669"/>
    <property type="project" value="InterPro"/>
</dbReference>
<dbReference type="PROSITE" id="PS51686">
    <property type="entry name" value="SAM_MT_RSMB_NOP"/>
    <property type="match status" value="1"/>
</dbReference>
<evidence type="ECO:0000256" key="1">
    <source>
        <dbReference type="ARBA" id="ARBA00004123"/>
    </source>
</evidence>
<gene>
    <name evidence="13" type="ORF">OOU_Y34scaffold00464g98</name>
</gene>
<keyword evidence="9" id="KW-0539">Nucleus</keyword>
<dbReference type="GO" id="GO:0005737">
    <property type="term" value="C:cytoplasm"/>
    <property type="evidence" value="ECO:0007669"/>
    <property type="project" value="TreeGrafter"/>
</dbReference>
<keyword evidence="6 10" id="KW-0949">S-adenosyl-L-methionine</keyword>
<dbReference type="SUPFAM" id="SSF52317">
    <property type="entry name" value="Class I glutamine amidotransferase-like"/>
    <property type="match status" value="1"/>
</dbReference>
<dbReference type="PANTHER" id="PTHR22808:SF1">
    <property type="entry name" value="RNA CYTOSINE-C(5)-METHYLTRANSFERASE NSUN2-RELATED"/>
    <property type="match status" value="1"/>
</dbReference>
<evidence type="ECO:0000256" key="7">
    <source>
        <dbReference type="ARBA" id="ARBA00022694"/>
    </source>
</evidence>
<dbReference type="Proteomes" id="UP000011086">
    <property type="component" value="Unassembled WGS sequence"/>
</dbReference>
<evidence type="ECO:0000256" key="4">
    <source>
        <dbReference type="ARBA" id="ARBA00022603"/>
    </source>
</evidence>
<feature type="binding site" evidence="10">
    <location>
        <position position="525"/>
    </location>
    <ligand>
        <name>S-adenosyl-L-methionine</name>
        <dbReference type="ChEBI" id="CHEBI:59789"/>
    </ligand>
</feature>
<keyword evidence="3" id="KW-0820">tRNA-binding</keyword>
<dbReference type="InterPro" id="IPR023267">
    <property type="entry name" value="RCMT"/>
</dbReference>
<dbReference type="InterPro" id="IPR002818">
    <property type="entry name" value="DJ-1/PfpI"/>
</dbReference>
<feature type="region of interest" description="Disordered" evidence="11">
    <location>
        <begin position="727"/>
        <end position="847"/>
    </location>
</feature>
<feature type="binding site" evidence="10">
    <location>
        <begin position="433"/>
        <end position="439"/>
    </location>
    <ligand>
        <name>S-adenosyl-L-methionine</name>
        <dbReference type="ChEBI" id="CHEBI:59789"/>
    </ligand>
</feature>
<feature type="domain" description="SAM-dependent MTase RsmB/NOP-type" evidence="12">
    <location>
        <begin position="315"/>
        <end position="720"/>
    </location>
</feature>
<dbReference type="InterPro" id="IPR018314">
    <property type="entry name" value="RsmB/NOL1/NOP2-like_CS"/>
</dbReference>
<comment type="similarity">
    <text evidence="2 10">Belongs to the class I-like SAM-binding methyltransferase superfamily. RsmB/NOP family.</text>
</comment>
<dbReference type="PROSITE" id="PS01153">
    <property type="entry name" value="NOL1_NOP2_SUN"/>
    <property type="match status" value="1"/>
</dbReference>
<dbReference type="Pfam" id="PF25376">
    <property type="entry name" value="Pre-PUA_NSUN2"/>
    <property type="match status" value="1"/>
</dbReference>